<evidence type="ECO:0000256" key="1">
    <source>
        <dbReference type="PROSITE-ProRule" id="PRU00285"/>
    </source>
</evidence>
<evidence type="ECO:0000313" key="4">
    <source>
        <dbReference type="EMBL" id="BAR62551.1"/>
    </source>
</evidence>
<name>A0A0E4BXM3_9BRAD</name>
<dbReference type="SUPFAM" id="SSF49764">
    <property type="entry name" value="HSP20-like chaperones"/>
    <property type="match status" value="1"/>
</dbReference>
<dbReference type="CDD" id="cd06464">
    <property type="entry name" value="ACD_sHsps-like"/>
    <property type="match status" value="1"/>
</dbReference>
<gene>
    <name evidence="4" type="ORF">NK6_9412</name>
</gene>
<dbReference type="InterPro" id="IPR008978">
    <property type="entry name" value="HSP20-like_chaperone"/>
</dbReference>
<sequence>MQRRRKTMAVRDLIPWSRNQELAPARGSHDPFMTLHREMNRLFDDVFRGFGRAALSPPMEGQFGWPKIELSETDKTLTISAELPGMTEKDVQIEIANGVLTIRGEKKSERKDEGRYFTERYYGSFQRQIALEDVAEDKAQASFKNGVLTISLPKSENPRAGVKRIAINAQ</sequence>
<keyword evidence="4" id="KW-0346">Stress response</keyword>
<dbReference type="InterPro" id="IPR031107">
    <property type="entry name" value="Small_HSP"/>
</dbReference>
<dbReference type="EMBL" id="AP014685">
    <property type="protein sequence ID" value="BAR62551.1"/>
    <property type="molecule type" value="Genomic_DNA"/>
</dbReference>
<evidence type="ECO:0000313" key="5">
    <source>
        <dbReference type="Proteomes" id="UP000063308"/>
    </source>
</evidence>
<dbReference type="PANTHER" id="PTHR11527">
    <property type="entry name" value="HEAT-SHOCK PROTEIN 20 FAMILY MEMBER"/>
    <property type="match status" value="1"/>
</dbReference>
<accession>A0A0E4BXM3</accession>
<dbReference type="AlphaFoldDB" id="A0A0E4BXM3"/>
<dbReference type="Pfam" id="PF00011">
    <property type="entry name" value="HSP20"/>
    <property type="match status" value="1"/>
</dbReference>
<evidence type="ECO:0000259" key="3">
    <source>
        <dbReference type="PROSITE" id="PS01031"/>
    </source>
</evidence>
<dbReference type="InterPro" id="IPR002068">
    <property type="entry name" value="A-crystallin/Hsp20_dom"/>
</dbReference>
<protein>
    <submittedName>
        <fullName evidence="4">Small heat shock protein</fullName>
    </submittedName>
</protein>
<reference evidence="4 5" key="1">
    <citation type="submission" date="2014-11" db="EMBL/GenBank/DDBJ databases">
        <title>Symbiosis island explosion on the genome of extra-slow-growing strains of soybean bradyrhizobia with massive insertion sequences.</title>
        <authorList>
            <person name="Iida T."/>
            <person name="Minamisawa K."/>
        </authorList>
    </citation>
    <scope>NUCLEOTIDE SEQUENCE [LARGE SCALE GENOMIC DNA]</scope>
    <source>
        <strain evidence="4 5">NK6</strain>
    </source>
</reference>
<feature type="domain" description="SHSP" evidence="3">
    <location>
        <begin position="59"/>
        <end position="170"/>
    </location>
</feature>
<evidence type="ECO:0000256" key="2">
    <source>
        <dbReference type="RuleBase" id="RU003616"/>
    </source>
</evidence>
<comment type="similarity">
    <text evidence="1 2">Belongs to the small heat shock protein (HSP20) family.</text>
</comment>
<dbReference type="Proteomes" id="UP000063308">
    <property type="component" value="Chromosome"/>
</dbReference>
<dbReference type="PROSITE" id="PS01031">
    <property type="entry name" value="SHSP"/>
    <property type="match status" value="1"/>
</dbReference>
<dbReference type="Gene3D" id="2.60.40.790">
    <property type="match status" value="1"/>
</dbReference>
<proteinExistence type="inferred from homology"/>
<organism evidence="4 5">
    <name type="scientific">Bradyrhizobium diazoefficiens</name>
    <dbReference type="NCBI Taxonomy" id="1355477"/>
    <lineage>
        <taxon>Bacteria</taxon>
        <taxon>Pseudomonadati</taxon>
        <taxon>Pseudomonadota</taxon>
        <taxon>Alphaproteobacteria</taxon>
        <taxon>Hyphomicrobiales</taxon>
        <taxon>Nitrobacteraceae</taxon>
        <taxon>Bradyrhizobium</taxon>
    </lineage>
</organism>